<dbReference type="GO" id="GO:0003997">
    <property type="term" value="F:acyl-CoA oxidase activity"/>
    <property type="evidence" value="ECO:0007669"/>
    <property type="project" value="UniProtKB-EC"/>
</dbReference>
<evidence type="ECO:0000256" key="7">
    <source>
        <dbReference type="ARBA" id="ARBA00022827"/>
    </source>
</evidence>
<keyword evidence="11" id="KW-0576">Peroxisome</keyword>
<comment type="cofactor">
    <cofactor evidence="2">
        <name>FAD</name>
        <dbReference type="ChEBI" id="CHEBI:57692"/>
    </cofactor>
</comment>
<dbReference type="PIRSF" id="PIRSF000168">
    <property type="entry name" value="Acyl-CoA_oxidase"/>
    <property type="match status" value="1"/>
</dbReference>
<evidence type="ECO:0000256" key="10">
    <source>
        <dbReference type="ARBA" id="ARBA00023098"/>
    </source>
</evidence>
<evidence type="ECO:0000256" key="8">
    <source>
        <dbReference type="ARBA" id="ARBA00022832"/>
    </source>
</evidence>
<dbReference type="Pfam" id="PF01756">
    <property type="entry name" value="ACOX"/>
    <property type="match status" value="1"/>
</dbReference>
<evidence type="ECO:0000259" key="15">
    <source>
        <dbReference type="Pfam" id="PF01756"/>
    </source>
</evidence>
<evidence type="ECO:0000313" key="18">
    <source>
        <dbReference type="EMBL" id="EFI93302.1"/>
    </source>
</evidence>
<proteinExistence type="inferred from homology"/>
<dbReference type="HOGENOM" id="CLU_014629_3_1_1"/>
<evidence type="ECO:0000256" key="14">
    <source>
        <dbReference type="PIRSR" id="PIRSR000168-2"/>
    </source>
</evidence>
<evidence type="ECO:0000313" key="19">
    <source>
        <dbReference type="Proteomes" id="UP000007431"/>
    </source>
</evidence>
<dbReference type="InterPro" id="IPR037069">
    <property type="entry name" value="AcylCoA_DH/ox_N_sf"/>
</dbReference>
<dbReference type="GO" id="GO:0005777">
    <property type="term" value="C:peroxisome"/>
    <property type="evidence" value="ECO:0007669"/>
    <property type="project" value="UniProtKB-SubCell"/>
</dbReference>
<dbReference type="InterPro" id="IPR029320">
    <property type="entry name" value="Acyl-CoA_ox_N"/>
</dbReference>
<dbReference type="Gene3D" id="2.40.110.10">
    <property type="entry name" value="Butyryl-CoA Dehydrogenase, subunit A, domain 2"/>
    <property type="match status" value="1"/>
</dbReference>
<dbReference type="FunFam" id="2.40.110.10:FF:000003">
    <property type="entry name" value="Acyl-coenzyme A oxidase"/>
    <property type="match status" value="1"/>
</dbReference>
<keyword evidence="8" id="KW-0276">Fatty acid metabolism</keyword>
<dbReference type="GO" id="GO:0071949">
    <property type="term" value="F:FAD binding"/>
    <property type="evidence" value="ECO:0007669"/>
    <property type="project" value="InterPro"/>
</dbReference>
<evidence type="ECO:0000256" key="12">
    <source>
        <dbReference type="PIRNR" id="PIRNR000168"/>
    </source>
</evidence>
<keyword evidence="6 12" id="KW-0285">Flavoprotein</keyword>
<evidence type="ECO:0000256" key="5">
    <source>
        <dbReference type="ARBA" id="ARBA00006288"/>
    </source>
</evidence>
<dbReference type="InterPro" id="IPR002655">
    <property type="entry name" value="Acyl-CoA_oxidase_C"/>
</dbReference>
<dbReference type="Pfam" id="PF14749">
    <property type="entry name" value="Acyl-CoA_ox_N"/>
    <property type="match status" value="1"/>
</dbReference>
<organism evidence="19">
    <name type="scientific">Schizophyllum commune (strain H4-8 / FGSC 9210)</name>
    <name type="common">Split gill fungus</name>
    <dbReference type="NCBI Taxonomy" id="578458"/>
    <lineage>
        <taxon>Eukaryota</taxon>
        <taxon>Fungi</taxon>
        <taxon>Dikarya</taxon>
        <taxon>Basidiomycota</taxon>
        <taxon>Agaricomycotina</taxon>
        <taxon>Agaricomycetes</taxon>
        <taxon>Agaricomycetidae</taxon>
        <taxon>Agaricales</taxon>
        <taxon>Schizophyllaceae</taxon>
        <taxon>Schizophyllum</taxon>
    </lineage>
</organism>
<feature type="binding site" evidence="14">
    <location>
        <position position="148"/>
    </location>
    <ligand>
        <name>FAD</name>
        <dbReference type="ChEBI" id="CHEBI:57692"/>
    </ligand>
</feature>
<dbReference type="VEuPathDB" id="FungiDB:SCHCODRAFT_02639639"/>
<feature type="active site" description="Proton acceptor" evidence="13">
    <location>
        <position position="434"/>
    </location>
</feature>
<comment type="pathway">
    <text evidence="4">Lipid metabolism; peroxisomal fatty acid beta-oxidation.</text>
</comment>
<dbReference type="STRING" id="578458.D8QGH4"/>
<dbReference type="InterPro" id="IPR046373">
    <property type="entry name" value="Acyl-CoA_Oxase/DH_mid-dom_sf"/>
</dbReference>
<feature type="domain" description="Acyl-coenzyme A oxidase N-terminal" evidence="16">
    <location>
        <begin position="30"/>
        <end position="138"/>
    </location>
</feature>
<dbReference type="OMA" id="GINHEYM"/>
<evidence type="ECO:0000256" key="13">
    <source>
        <dbReference type="PIRSR" id="PIRSR000168-1"/>
    </source>
</evidence>
<dbReference type="InterPro" id="IPR012258">
    <property type="entry name" value="Acyl-CoA_oxidase"/>
</dbReference>
<evidence type="ECO:0000256" key="4">
    <source>
        <dbReference type="ARBA" id="ARBA00004846"/>
    </source>
</evidence>
<dbReference type="FunFam" id="1.20.140.10:FF:000015">
    <property type="entry name" value="Acyl-coenzyme A oxidase"/>
    <property type="match status" value="1"/>
</dbReference>
<keyword evidence="10" id="KW-0443">Lipid metabolism</keyword>
<evidence type="ECO:0000259" key="17">
    <source>
        <dbReference type="Pfam" id="PF22924"/>
    </source>
</evidence>
<dbReference type="SUPFAM" id="SSF47203">
    <property type="entry name" value="Acyl-CoA dehydrogenase C-terminal domain-like"/>
    <property type="match status" value="2"/>
</dbReference>
<name>D8QGH4_SCHCM</name>
<dbReference type="Gene3D" id="1.20.140.10">
    <property type="entry name" value="Butyryl-CoA Dehydrogenase, subunit A, domain 3"/>
    <property type="match status" value="2"/>
</dbReference>
<dbReference type="PANTHER" id="PTHR10909">
    <property type="entry name" value="ELECTRON TRANSPORT OXIDOREDUCTASE"/>
    <property type="match status" value="1"/>
</dbReference>
<feature type="binding site" evidence="14">
    <location>
        <position position="187"/>
    </location>
    <ligand>
        <name>FAD</name>
        <dbReference type="ChEBI" id="CHEBI:57692"/>
    </ligand>
</feature>
<dbReference type="InterPro" id="IPR009100">
    <property type="entry name" value="AcylCoA_DH/oxidase_NM_dom_sf"/>
</dbReference>
<dbReference type="PANTHER" id="PTHR10909:SF250">
    <property type="entry name" value="PEROXISOMAL ACYL-COENZYME A OXIDASE 1"/>
    <property type="match status" value="1"/>
</dbReference>
<dbReference type="InterPro" id="IPR036250">
    <property type="entry name" value="AcylCo_DH-like_C"/>
</dbReference>
<comment type="catalytic activity">
    <reaction evidence="1">
        <text>a 2,3-saturated acyl-CoA + O2 = a (2E)-enoyl-CoA + H2O2</text>
        <dbReference type="Rhea" id="RHEA:38959"/>
        <dbReference type="ChEBI" id="CHEBI:15379"/>
        <dbReference type="ChEBI" id="CHEBI:16240"/>
        <dbReference type="ChEBI" id="CHEBI:58856"/>
        <dbReference type="ChEBI" id="CHEBI:65111"/>
        <dbReference type="EC" id="1.3.3.6"/>
    </reaction>
</comment>
<protein>
    <recommendedName>
        <fullName evidence="12">Acyl-coenzyme A oxidase</fullName>
    </recommendedName>
</protein>
<dbReference type="GO" id="GO:0005504">
    <property type="term" value="F:fatty acid binding"/>
    <property type="evidence" value="ECO:0007669"/>
    <property type="project" value="TreeGrafter"/>
</dbReference>
<comment type="subcellular location">
    <subcellularLocation>
        <location evidence="3">Peroxisome</location>
    </subcellularLocation>
</comment>
<feature type="domain" description="Acyl-CoA oxidase C-terminal" evidence="15">
    <location>
        <begin position="516"/>
        <end position="663"/>
    </location>
</feature>
<evidence type="ECO:0000256" key="9">
    <source>
        <dbReference type="ARBA" id="ARBA00023002"/>
    </source>
</evidence>
<dbReference type="InParanoid" id="D8QGH4"/>
<dbReference type="Proteomes" id="UP000007431">
    <property type="component" value="Unassembled WGS sequence"/>
</dbReference>
<evidence type="ECO:0000256" key="11">
    <source>
        <dbReference type="ARBA" id="ARBA00023140"/>
    </source>
</evidence>
<accession>D8QGH4</accession>
<dbReference type="EMBL" id="GL377311">
    <property type="protein sequence ID" value="EFI93302.1"/>
    <property type="molecule type" value="Genomic_DNA"/>
</dbReference>
<dbReference type="InterPro" id="IPR055060">
    <property type="entry name" value="ACOX_C_alpha1"/>
</dbReference>
<keyword evidence="9" id="KW-0560">Oxidoreductase</keyword>
<dbReference type="GO" id="GO:0033540">
    <property type="term" value="P:fatty acid beta-oxidation using acyl-CoA oxidase"/>
    <property type="evidence" value="ECO:0007669"/>
    <property type="project" value="TreeGrafter"/>
</dbReference>
<evidence type="ECO:0000256" key="3">
    <source>
        <dbReference type="ARBA" id="ARBA00004275"/>
    </source>
</evidence>
<keyword evidence="7 12" id="KW-0274">FAD</keyword>
<reference evidence="18 19" key="1">
    <citation type="journal article" date="2010" name="Nat. Biotechnol.">
        <title>Genome sequence of the model mushroom Schizophyllum commune.</title>
        <authorList>
            <person name="Ohm R.A."/>
            <person name="de Jong J.F."/>
            <person name="Lugones L.G."/>
            <person name="Aerts A."/>
            <person name="Kothe E."/>
            <person name="Stajich J.E."/>
            <person name="de Vries R.P."/>
            <person name="Record E."/>
            <person name="Levasseur A."/>
            <person name="Baker S.E."/>
            <person name="Bartholomew K.A."/>
            <person name="Coutinho P.M."/>
            <person name="Erdmann S."/>
            <person name="Fowler T.J."/>
            <person name="Gathman A.C."/>
            <person name="Lombard V."/>
            <person name="Henrissat B."/>
            <person name="Knabe N."/>
            <person name="Kuees U."/>
            <person name="Lilly W.W."/>
            <person name="Lindquist E."/>
            <person name="Lucas S."/>
            <person name="Magnuson J.K."/>
            <person name="Piumi F."/>
            <person name="Raudaskoski M."/>
            <person name="Salamov A."/>
            <person name="Schmutz J."/>
            <person name="Schwarze F.W.M.R."/>
            <person name="vanKuyk P.A."/>
            <person name="Horton J.S."/>
            <person name="Grigoriev I.V."/>
            <person name="Woesten H.A.B."/>
        </authorList>
    </citation>
    <scope>NUCLEOTIDE SEQUENCE [LARGE SCALE GENOMIC DNA]</scope>
    <source>
        <strain evidence="19">H4-8 / FGSC 9210</strain>
    </source>
</reference>
<comment type="similarity">
    <text evidence="5 12">Belongs to the acyl-CoA oxidase family.</text>
</comment>
<dbReference type="eggNOG" id="KOG0136">
    <property type="taxonomic scope" value="Eukaryota"/>
</dbReference>
<keyword evidence="19" id="KW-1185">Reference proteome</keyword>
<dbReference type="Pfam" id="PF22924">
    <property type="entry name" value="ACOX_C_alpha1"/>
    <property type="match status" value="1"/>
</dbReference>
<dbReference type="Gene3D" id="1.10.540.10">
    <property type="entry name" value="Acyl-CoA dehydrogenase/oxidase, N-terminal domain"/>
    <property type="match status" value="1"/>
</dbReference>
<evidence type="ECO:0000256" key="2">
    <source>
        <dbReference type="ARBA" id="ARBA00001974"/>
    </source>
</evidence>
<feature type="domain" description="Acyl-CoA oxidase C-alpha1" evidence="17">
    <location>
        <begin position="288"/>
        <end position="448"/>
    </location>
</feature>
<dbReference type="AlphaFoldDB" id="D8QGH4"/>
<evidence type="ECO:0000256" key="6">
    <source>
        <dbReference type="ARBA" id="ARBA00022630"/>
    </source>
</evidence>
<dbReference type="GO" id="GO:0055088">
    <property type="term" value="P:lipid homeostasis"/>
    <property type="evidence" value="ECO:0007669"/>
    <property type="project" value="TreeGrafter"/>
</dbReference>
<gene>
    <name evidence="18" type="ORF">SCHCODRAFT_79089</name>
</gene>
<dbReference type="SUPFAM" id="SSF56645">
    <property type="entry name" value="Acyl-CoA dehydrogenase NM domain-like"/>
    <property type="match status" value="1"/>
</dbReference>
<evidence type="ECO:0000259" key="16">
    <source>
        <dbReference type="Pfam" id="PF14749"/>
    </source>
</evidence>
<evidence type="ECO:0000256" key="1">
    <source>
        <dbReference type="ARBA" id="ARBA00001201"/>
    </source>
</evidence>
<sequence length="679" mass="73294">MSMLKALDAAAQTALDMTAARNATAVDIPSLRDYLHGGADNWQRREEIVRVLSADPAFSKAGRDNMSRSQLFMRGQAMTRRLHELQNELGWSDDDLRRSLSILDETLPLTLHFQAFEPVFNLQAGPELAAEYGPLIATRGILGCYLQTELAHGTAVSALETTATYDPVTREFELHSPSLTAAKWWIGAAGRTATHGVVQAQLVLSGGKRMGPHLFFVQLRSLEDHRPMRGVVLGDQAGPKAMGGFAATDNGFVRFEHVRIPLKNMLSRFAQVTEAGEYVRPPHDKLAYGGMLYIRSGMVTGAGMMTAKAITIAIRYATVRRQGTPGSDGLEPQVISYPAVNGRLLPILARAYVFLRLGKSLSSLFADTAARLASGDTSLLAELHATTAGLKVFATTTSIADIETARRSAGGHGFSAASGMGRLYAEWVPSATYEGDNYVLDQQVVRAALKAYRALKPGAKGLPPSSAYLQRLSDGASPPSGFVISSLDGLTSEPSPLVVLLEWRAALVVRELHSAGEVTGMEAARAARAVTDAFVAARVADMAREVEKDGVRKEDAVVVRTLFALYLLASAEAALPDLLVYGLLRGTQEVAALRRAVATTCAALVPHAIGLTDAFGFSNWELDSALGVYDGRVYEALWDRAQREPLNEKEVTDAYGESIKWVLQNGQRRAAEAQRNAKL</sequence>